<dbReference type="InterPro" id="IPR036291">
    <property type="entry name" value="NAD(P)-bd_dom_sf"/>
</dbReference>
<evidence type="ECO:0000313" key="2">
    <source>
        <dbReference type="EMBL" id="MBL0764777.1"/>
    </source>
</evidence>
<accession>A0A937DE11</accession>
<evidence type="ECO:0000259" key="1">
    <source>
        <dbReference type="Pfam" id="PF13460"/>
    </source>
</evidence>
<evidence type="ECO:0000313" key="3">
    <source>
        <dbReference type="Proteomes" id="UP000642920"/>
    </source>
</evidence>
<keyword evidence="3" id="KW-1185">Reference proteome</keyword>
<gene>
    <name evidence="2" type="ORF">JKP34_05910</name>
</gene>
<dbReference type="Pfam" id="PF13460">
    <property type="entry name" value="NAD_binding_10"/>
    <property type="match status" value="1"/>
</dbReference>
<sequence length="223" mass="25073">MKTNKRIACITGATGLVGGHLLDMLIEDDSFEQVIVVNRRSQELQDESKVKEVIMDDFSNMNNHQTELKATDYFCCLGTTINKAGSKENFKKVDYQYVVDFAAVAKEHDGDSFSLISAMGAKSSSMIFYNKVKGETEDAVKSLKINRTYIHRPSLITGERNEKRSGEATAKWLMTKLDFIFKGPLKKYGPVSAKQIAHAMKHFALNSSENFKVIESDKIQEVK</sequence>
<dbReference type="Gene3D" id="3.40.50.720">
    <property type="entry name" value="NAD(P)-binding Rossmann-like Domain"/>
    <property type="match status" value="1"/>
</dbReference>
<dbReference type="PANTHER" id="PTHR14097">
    <property type="entry name" value="OXIDOREDUCTASE HTATIP2"/>
    <property type="match status" value="1"/>
</dbReference>
<dbReference type="SUPFAM" id="SSF51735">
    <property type="entry name" value="NAD(P)-binding Rossmann-fold domains"/>
    <property type="match status" value="1"/>
</dbReference>
<dbReference type="PANTHER" id="PTHR14097:SF7">
    <property type="entry name" value="OXIDOREDUCTASE HTATIP2"/>
    <property type="match status" value="1"/>
</dbReference>
<dbReference type="RefSeq" id="WP_201918668.1">
    <property type="nucleotide sequence ID" value="NZ_JAERQG010000001.1"/>
</dbReference>
<reference evidence="2" key="1">
    <citation type="submission" date="2021-01" db="EMBL/GenBank/DDBJ databases">
        <title>Marivirga sp. nov., isolated from intertidal surface sediments.</title>
        <authorList>
            <person name="Zhang M."/>
        </authorList>
    </citation>
    <scope>NUCLEOTIDE SEQUENCE</scope>
    <source>
        <strain evidence="2">SM1354</strain>
    </source>
</reference>
<protein>
    <submittedName>
        <fullName evidence="2">NAD(P)H-binding protein</fullName>
    </submittedName>
</protein>
<dbReference type="AlphaFoldDB" id="A0A937DE11"/>
<name>A0A937DE11_9BACT</name>
<proteinExistence type="predicted"/>
<dbReference type="Proteomes" id="UP000642920">
    <property type="component" value="Unassembled WGS sequence"/>
</dbReference>
<feature type="domain" description="NAD(P)-binding" evidence="1">
    <location>
        <begin position="12"/>
        <end position="162"/>
    </location>
</feature>
<comment type="caution">
    <text evidence="2">The sequence shown here is derived from an EMBL/GenBank/DDBJ whole genome shotgun (WGS) entry which is preliminary data.</text>
</comment>
<organism evidence="2 3">
    <name type="scientific">Marivirga atlantica</name>
    <dbReference type="NCBI Taxonomy" id="1548457"/>
    <lineage>
        <taxon>Bacteria</taxon>
        <taxon>Pseudomonadati</taxon>
        <taxon>Bacteroidota</taxon>
        <taxon>Cytophagia</taxon>
        <taxon>Cytophagales</taxon>
        <taxon>Marivirgaceae</taxon>
        <taxon>Marivirga</taxon>
    </lineage>
</organism>
<dbReference type="EMBL" id="JAERQG010000001">
    <property type="protein sequence ID" value="MBL0764777.1"/>
    <property type="molecule type" value="Genomic_DNA"/>
</dbReference>
<dbReference type="InterPro" id="IPR016040">
    <property type="entry name" value="NAD(P)-bd_dom"/>
</dbReference>